<proteinExistence type="predicted"/>
<evidence type="ECO:0000256" key="1">
    <source>
        <dbReference type="SAM" id="MobiDB-lite"/>
    </source>
</evidence>
<evidence type="ECO:0000313" key="3">
    <source>
        <dbReference type="Proteomes" id="UP001642464"/>
    </source>
</evidence>
<feature type="region of interest" description="Disordered" evidence="1">
    <location>
        <begin position="1204"/>
        <end position="1225"/>
    </location>
</feature>
<feature type="compositionally biased region" description="Basic and acidic residues" evidence="1">
    <location>
        <begin position="1213"/>
        <end position="1225"/>
    </location>
</feature>
<dbReference type="Proteomes" id="UP001642464">
    <property type="component" value="Unassembled WGS sequence"/>
</dbReference>
<dbReference type="Gene3D" id="3.20.170.30">
    <property type="match status" value="1"/>
</dbReference>
<reference evidence="2 3" key="1">
    <citation type="submission" date="2024-02" db="EMBL/GenBank/DDBJ databases">
        <authorList>
            <person name="Chen Y."/>
            <person name="Shah S."/>
            <person name="Dougan E. K."/>
            <person name="Thang M."/>
            <person name="Chan C."/>
        </authorList>
    </citation>
    <scope>NUCLEOTIDE SEQUENCE [LARGE SCALE GENOMIC DNA]</scope>
</reference>
<sequence>MAWPEVDRIICLDPSFTIERLLRREHPTLPVRLDLHLKDIHPKILYHYTHIAFLDDVIRCGICPGGLRTSKAHSYFSAFDPWSIQKTSQAGMASTRPVAVAVDVEMAVAYGIRFAVTQSQAVVTTDWVPNQFLIYAYDVSAKCFIYANHDYAKERASFNQDLRDIVVRRRERLDRGDEADDNARRQSLLARSRWDLFGKYEKWVRGAWVENAFILESYNREFCKDQLEHADANIGTYSTPYMAIAWQPEGDAPNNSAWPLSLGSVDWAHWTPEMEMRYDPRGNEKFFTSRWITVRQHDVEPQRCMDCGSDSPFGCLSCLNCGRLARVATDMRKASLLVRLENLAASFGFDLSLDMFPDDDIRARGDRGLRNPAGGRIRTGQSAIATIRAHAKSHMDKASKLEFGSLTERLCLDPFYAFNCAAQDMSPDCLKFLQRLSSAVLPIPTRTAQKIQEGVGINVKAKILMIPDTSQREVDDPSSSRAEHGVGVEIMVQLTAEHEASWPRIHACLQQTLDALGEWNGVTSAPLADVFLTTSFNGSSLTGVESLRKHRATRRLLTWQPEAFRSRGGQFLQQVLLARQMRLQHALLVRLQGNSFCRGKEQVLSILRLFHERPDVGMVVSMGENEMIGDRTELNWSCCMKYGCPFGLEQAFAPRLLAELDDVDVAVALLVPSLARHQHVLQLEAAGLKQQDAATQMHLLVGKALSQLDSGSLSSVPLDCLLSSLHALDYANSAGVAPAEAYEDERMRGRPPEDWEGTELPSLLFTQCPPSFQLQVRGFYERVGLALLGQAPHVSAKLLEDVAPAFARAGLLHVVPFDLLRSDTRDLMEAAGGVPPREPSLAEGPSQWLGDLRVPRVPSSETPGLGCCLPTRSIPERLREELSKDVQMPLMSFLLEELEQGDGSSFSSRDGVRPARLLASYARLLPDEGDSELATRSVPPSVLDPLLRKLGSVLKDSAQHLSFGELAGSLATLAEAGLRPSDVIEALTQVAQAQSFPPPGDPRAAQEVADLLYGLAAGGSSLDAWHERLSVFLKQLVEASLEQCLMGRRPLKVGARLLVSDWPFSAEPRSVQEHHLLLLQRTVAEAQSIGADHGFEDLMELLKVVEELRSRPDASGNEVKNEVLKNCSELLQSWLCDAGDAESKPGKLLELLQTISMSSELRTSPRLLSSILKKLLSKSQVLGGPGLASALQALGRLRVLNRREGESTEEEEIPRLSRDLRKEDGERDGEWWCQLLGPTKMGLDG</sequence>
<dbReference type="EMBL" id="CAXAMM010004891">
    <property type="protein sequence ID" value="CAK9005234.1"/>
    <property type="molecule type" value="Genomic_DNA"/>
</dbReference>
<accession>A0ABP0ITL1</accession>
<gene>
    <name evidence="2" type="ORF">SCF082_LOCUS8509</name>
</gene>
<name>A0ABP0ITL1_9DINO</name>
<dbReference type="InterPro" id="IPR042081">
    <property type="entry name" value="RNA_2'-PTrans_C"/>
</dbReference>
<organism evidence="2 3">
    <name type="scientific">Durusdinium trenchii</name>
    <dbReference type="NCBI Taxonomy" id="1381693"/>
    <lineage>
        <taxon>Eukaryota</taxon>
        <taxon>Sar</taxon>
        <taxon>Alveolata</taxon>
        <taxon>Dinophyceae</taxon>
        <taxon>Suessiales</taxon>
        <taxon>Symbiodiniaceae</taxon>
        <taxon>Durusdinium</taxon>
    </lineage>
</organism>
<evidence type="ECO:0000313" key="2">
    <source>
        <dbReference type="EMBL" id="CAK9005234.1"/>
    </source>
</evidence>
<keyword evidence="3" id="KW-1185">Reference proteome</keyword>
<comment type="caution">
    <text evidence="2">The sequence shown here is derived from an EMBL/GenBank/DDBJ whole genome shotgun (WGS) entry which is preliminary data.</text>
</comment>
<protein>
    <submittedName>
        <fullName evidence="2">Uncharacterized protein</fullName>
    </submittedName>
</protein>